<keyword evidence="4" id="KW-1185">Reference proteome</keyword>
<protein>
    <recommendedName>
        <fullName evidence="5">Excreted virulence factor EspC, type VII ESX diderm</fullName>
    </recommendedName>
</protein>
<reference evidence="3 4" key="1">
    <citation type="journal article" date="2012" name="Stand. Genomic Sci.">
        <title>Genome sequence of the soil bacterium Saccharomonospora azurea type strain (NA-128(T)).</title>
        <authorList>
            <person name="Klenk H.P."/>
            <person name="Held B."/>
            <person name="Lucas S."/>
            <person name="Lapidus A."/>
            <person name="Copeland A."/>
            <person name="Hammon N."/>
            <person name="Pitluck S."/>
            <person name="Goodwin L.A."/>
            <person name="Han C."/>
            <person name="Tapia R."/>
            <person name="Brambilla E.M."/>
            <person name="Potter G."/>
            <person name="Land M."/>
            <person name="Ivanova N."/>
            <person name="Rohde M."/>
            <person name="Goker M."/>
            <person name="Detter J.C."/>
            <person name="Kyrpides N.C."/>
            <person name="Woyke T."/>
        </authorList>
    </citation>
    <scope>NUCLEOTIDE SEQUENCE [LARGE SCALE GENOMIC DNA]</scope>
    <source>
        <strain evidence="3 4">NA-128</strain>
    </source>
</reference>
<feature type="region of interest" description="Disordered" evidence="1">
    <location>
        <begin position="90"/>
        <end position="117"/>
    </location>
</feature>
<gene>
    <name evidence="3" type="ORF">SacazDRAFT_03725</name>
</gene>
<keyword evidence="2" id="KW-1133">Transmembrane helix</keyword>
<dbReference type="Pfam" id="PF10824">
    <property type="entry name" value="T7SS_ESX_EspC"/>
    <property type="match status" value="1"/>
</dbReference>
<accession>H8G9T4</accession>
<dbReference type="HOGENOM" id="CLU_161419_0_0_11"/>
<dbReference type="OrthoDB" id="3696880at2"/>
<evidence type="ECO:0000313" key="4">
    <source>
        <dbReference type="Proteomes" id="UP000004705"/>
    </source>
</evidence>
<proteinExistence type="predicted"/>
<evidence type="ECO:0000256" key="1">
    <source>
        <dbReference type="SAM" id="MobiDB-lite"/>
    </source>
</evidence>
<dbReference type="RefSeq" id="WP_005444077.1">
    <property type="nucleotide sequence ID" value="NZ_CM001466.1"/>
</dbReference>
<evidence type="ECO:0008006" key="5">
    <source>
        <dbReference type="Google" id="ProtNLM"/>
    </source>
</evidence>
<dbReference type="EMBL" id="CM001466">
    <property type="protein sequence ID" value="EHY90587.1"/>
    <property type="molecule type" value="Genomic_DNA"/>
</dbReference>
<keyword evidence="2" id="KW-0472">Membrane</keyword>
<dbReference type="InterPro" id="IPR022536">
    <property type="entry name" value="EspC"/>
</dbReference>
<dbReference type="Proteomes" id="UP000004705">
    <property type="component" value="Chromosome"/>
</dbReference>
<feature type="transmembrane region" description="Helical" evidence="2">
    <location>
        <begin position="45"/>
        <end position="64"/>
    </location>
</feature>
<dbReference type="AlphaFoldDB" id="H8G9T4"/>
<evidence type="ECO:0000256" key="2">
    <source>
        <dbReference type="SAM" id="Phobius"/>
    </source>
</evidence>
<name>H8G9T4_9PSEU</name>
<organism evidence="3 4">
    <name type="scientific">Saccharomonospora azurea NA-128</name>
    <dbReference type="NCBI Taxonomy" id="882081"/>
    <lineage>
        <taxon>Bacteria</taxon>
        <taxon>Bacillati</taxon>
        <taxon>Actinomycetota</taxon>
        <taxon>Actinomycetes</taxon>
        <taxon>Pseudonocardiales</taxon>
        <taxon>Pseudonocardiaceae</taxon>
        <taxon>Saccharomonospora</taxon>
    </lineage>
</organism>
<keyword evidence="2" id="KW-0812">Transmembrane</keyword>
<sequence>MSNGGGHHVEPAELRGCAELLSQQADHLSAISRHATEKGGDTSGYTGLLALLAPVVTGVVGLYADTLDFASGKMGEVRDNLLTAADQYEARDEASRSEMDRLGSLVDGSGDFSVGSA</sequence>
<feature type="compositionally biased region" description="Basic and acidic residues" evidence="1">
    <location>
        <begin position="90"/>
        <end position="101"/>
    </location>
</feature>
<dbReference type="GO" id="GO:0009306">
    <property type="term" value="P:protein secretion"/>
    <property type="evidence" value="ECO:0007669"/>
    <property type="project" value="InterPro"/>
</dbReference>
<evidence type="ECO:0000313" key="3">
    <source>
        <dbReference type="EMBL" id="EHY90587.1"/>
    </source>
</evidence>